<reference evidence="1 2" key="1">
    <citation type="journal article" date="2019" name="Int. J. Syst. Evol. Microbiol.">
        <title>The Global Catalogue of Microorganisms (GCM) 10K type strain sequencing project: providing services to taxonomists for standard genome sequencing and annotation.</title>
        <authorList>
            <consortium name="The Broad Institute Genomics Platform"/>
            <consortium name="The Broad Institute Genome Sequencing Center for Infectious Disease"/>
            <person name="Wu L."/>
            <person name="Ma J."/>
        </authorList>
    </citation>
    <scope>NUCLEOTIDE SEQUENCE [LARGE SCALE GENOMIC DNA]</scope>
    <source>
        <strain evidence="1 2">JCM 14718</strain>
    </source>
</reference>
<dbReference type="SUPFAM" id="SSF158745">
    <property type="entry name" value="LanC-like"/>
    <property type="match status" value="1"/>
</dbReference>
<dbReference type="Gene3D" id="1.50.10.20">
    <property type="match status" value="1"/>
</dbReference>
<dbReference type="InterPro" id="IPR007822">
    <property type="entry name" value="LANC-like"/>
</dbReference>
<dbReference type="EMBL" id="BAAANY010000036">
    <property type="protein sequence ID" value="GAA1710048.1"/>
    <property type="molecule type" value="Genomic_DNA"/>
</dbReference>
<dbReference type="InterPro" id="IPR033889">
    <property type="entry name" value="LanC"/>
</dbReference>
<gene>
    <name evidence="1" type="ORF">GCM10009765_69180</name>
</gene>
<dbReference type="CDD" id="cd04793">
    <property type="entry name" value="LanC"/>
    <property type="match status" value="1"/>
</dbReference>
<sequence length="431" mass="45583">MPWSAMNQGDDIRQRATQVVADLAARLADPATVAAVTDAPGNVLEAGPLTVPIWRPETLGDGYPGVGLLFAELAAADPRWRAAAHAHLTAAAGTALGGRSRLFSGAAAVAFVGQAAACAYGGYSELLEQLDRHLCRSATHLARQGLATVRAGQPIGDDTLYDVLSGITGLGRYLLARRDASDLADATLTEVLRCLVAIAVAGDVRVDGVQVPAWWGASGSRDCLNVGLAHGVPGPLALLALCWLAGIRIEGQDAAIAHIVALLDRWRRTDDNGPYWPLWVTLDDHRGQPSWSRRRDAWCYGAAGVGWALDLAGIALDRADWRAEAAAALRGSLATANDETIDNPGLCHGWAGLLHIARRMAIGTVDVVAERVLDAYAPDSAFGFRYYQTEGTWYAERPGFLDGVAGVALALHSYATGEMPRTGWDAALLLS</sequence>
<evidence type="ECO:0000313" key="1">
    <source>
        <dbReference type="EMBL" id="GAA1710048.1"/>
    </source>
</evidence>
<dbReference type="PRINTS" id="PR01955">
    <property type="entry name" value="LANCFRANKIA"/>
</dbReference>
<keyword evidence="2" id="KW-1185">Reference proteome</keyword>
<evidence type="ECO:0000313" key="2">
    <source>
        <dbReference type="Proteomes" id="UP001500618"/>
    </source>
</evidence>
<dbReference type="Proteomes" id="UP001500618">
    <property type="component" value="Unassembled WGS sequence"/>
</dbReference>
<accession>A0ABN2IRM4</accession>
<proteinExistence type="predicted"/>
<comment type="caution">
    <text evidence="1">The sequence shown here is derived from an EMBL/GenBank/DDBJ whole genome shotgun (WGS) entry which is preliminary data.</text>
</comment>
<protein>
    <submittedName>
        <fullName evidence="1">Lanthionine synthetase C family protein</fullName>
    </submittedName>
</protein>
<dbReference type="Pfam" id="PF05147">
    <property type="entry name" value="LANC_like"/>
    <property type="match status" value="1"/>
</dbReference>
<dbReference type="SMART" id="SM01260">
    <property type="entry name" value="LANC_like"/>
    <property type="match status" value="1"/>
</dbReference>
<organism evidence="1 2">
    <name type="scientific">Fodinicola feengrottensis</name>
    <dbReference type="NCBI Taxonomy" id="435914"/>
    <lineage>
        <taxon>Bacteria</taxon>
        <taxon>Bacillati</taxon>
        <taxon>Actinomycetota</taxon>
        <taxon>Actinomycetes</taxon>
        <taxon>Mycobacteriales</taxon>
        <taxon>Fodinicola</taxon>
    </lineage>
</organism>
<dbReference type="PRINTS" id="PR01950">
    <property type="entry name" value="LANCSUPER"/>
</dbReference>
<name>A0ABN2IRM4_9ACTN</name>